<reference evidence="1 2" key="1">
    <citation type="submission" date="2019-02" db="EMBL/GenBank/DDBJ databases">
        <title>Deep-cultivation of Planctomycetes and their phenomic and genomic characterization uncovers novel biology.</title>
        <authorList>
            <person name="Wiegand S."/>
            <person name="Jogler M."/>
            <person name="Boedeker C."/>
            <person name="Pinto D."/>
            <person name="Vollmers J."/>
            <person name="Rivas-Marin E."/>
            <person name="Kohn T."/>
            <person name="Peeters S.H."/>
            <person name="Heuer A."/>
            <person name="Rast P."/>
            <person name="Oberbeckmann S."/>
            <person name="Bunk B."/>
            <person name="Jeske O."/>
            <person name="Meyerdierks A."/>
            <person name="Storesund J.E."/>
            <person name="Kallscheuer N."/>
            <person name="Luecker S."/>
            <person name="Lage O.M."/>
            <person name="Pohl T."/>
            <person name="Merkel B.J."/>
            <person name="Hornburger P."/>
            <person name="Mueller R.-W."/>
            <person name="Bruemmer F."/>
            <person name="Labrenz M."/>
            <person name="Spormann A.M."/>
            <person name="Op den Camp H."/>
            <person name="Overmann J."/>
            <person name="Amann R."/>
            <person name="Jetten M.S.M."/>
            <person name="Mascher T."/>
            <person name="Medema M.H."/>
            <person name="Devos D.P."/>
            <person name="Kaster A.-K."/>
            <person name="Ovreas L."/>
            <person name="Rohde M."/>
            <person name="Galperin M.Y."/>
            <person name="Jogler C."/>
        </authorList>
    </citation>
    <scope>NUCLEOTIDE SEQUENCE [LARGE SCALE GENOMIC DNA]</scope>
    <source>
        <strain evidence="1 2">Pan189</strain>
    </source>
</reference>
<gene>
    <name evidence="1" type="ORF">Pan189_08030</name>
</gene>
<evidence type="ECO:0000313" key="2">
    <source>
        <dbReference type="Proteomes" id="UP000317318"/>
    </source>
</evidence>
<dbReference type="AlphaFoldDB" id="A0A517QXW3"/>
<evidence type="ECO:0000313" key="1">
    <source>
        <dbReference type="EMBL" id="QDT36447.1"/>
    </source>
</evidence>
<organism evidence="1 2">
    <name type="scientific">Stratiformator vulcanicus</name>
    <dbReference type="NCBI Taxonomy" id="2527980"/>
    <lineage>
        <taxon>Bacteria</taxon>
        <taxon>Pseudomonadati</taxon>
        <taxon>Planctomycetota</taxon>
        <taxon>Planctomycetia</taxon>
        <taxon>Planctomycetales</taxon>
        <taxon>Planctomycetaceae</taxon>
        <taxon>Stratiformator</taxon>
    </lineage>
</organism>
<dbReference type="EMBL" id="CP036268">
    <property type="protein sequence ID" value="QDT36447.1"/>
    <property type="molecule type" value="Genomic_DNA"/>
</dbReference>
<name>A0A517QXW3_9PLAN</name>
<dbReference type="Proteomes" id="UP000317318">
    <property type="component" value="Chromosome"/>
</dbReference>
<sequence>MIPARRYQVIWDDVLVEHMTERWVDGNATVRQTLTELSHAIELKLGAGEFSSALAFEDDDSVFRFEFRSSGAVASINFRVFEEDRIVYVFRVSIRIGRPKTDP</sequence>
<dbReference type="RefSeq" id="WP_145362650.1">
    <property type="nucleotide sequence ID" value="NZ_CP036268.1"/>
</dbReference>
<proteinExistence type="predicted"/>
<accession>A0A517QXW3</accession>
<dbReference type="KEGG" id="svp:Pan189_08030"/>
<protein>
    <submittedName>
        <fullName evidence="1">Uncharacterized protein</fullName>
    </submittedName>
</protein>
<keyword evidence="2" id="KW-1185">Reference proteome</keyword>